<protein>
    <submittedName>
        <fullName evidence="3">Uncharacterized protein</fullName>
    </submittedName>
</protein>
<dbReference type="Pfam" id="PF00094">
    <property type="entry name" value="VWD"/>
    <property type="match status" value="1"/>
</dbReference>
<dbReference type="SMART" id="SM00216">
    <property type="entry name" value="VWD"/>
    <property type="match status" value="1"/>
</dbReference>
<dbReference type="OrthoDB" id="6095501at2759"/>
<dbReference type="Proteomes" id="UP000593567">
    <property type="component" value="Unassembled WGS sequence"/>
</dbReference>
<keyword evidence="4" id="KW-1185">Reference proteome</keyword>
<dbReference type="PROSITE" id="PS50835">
    <property type="entry name" value="IG_LIKE"/>
    <property type="match status" value="1"/>
</dbReference>
<gene>
    <name evidence="3" type="ORF">EB796_023096</name>
</gene>
<evidence type="ECO:0000259" key="2">
    <source>
        <dbReference type="PROSITE" id="PS51233"/>
    </source>
</evidence>
<dbReference type="InterPro" id="IPR007110">
    <property type="entry name" value="Ig-like_dom"/>
</dbReference>
<reference evidence="3" key="1">
    <citation type="submission" date="2020-06" db="EMBL/GenBank/DDBJ databases">
        <title>Draft genome of Bugula neritina, a colonial animal packing powerful symbionts and potential medicines.</title>
        <authorList>
            <person name="Rayko M."/>
        </authorList>
    </citation>
    <scope>NUCLEOTIDE SEQUENCE [LARGE SCALE GENOMIC DNA]</scope>
    <source>
        <strain evidence="3">Kwan_BN1</strain>
    </source>
</reference>
<feature type="domain" description="Ig-like" evidence="1">
    <location>
        <begin position="693"/>
        <end position="790"/>
    </location>
</feature>
<proteinExistence type="predicted"/>
<feature type="domain" description="VWFD" evidence="2">
    <location>
        <begin position="2784"/>
        <end position="2949"/>
    </location>
</feature>
<dbReference type="EMBL" id="VXIV02003292">
    <property type="protein sequence ID" value="KAF6018607.1"/>
    <property type="molecule type" value="Genomic_DNA"/>
</dbReference>
<organism evidence="3 4">
    <name type="scientific">Bugula neritina</name>
    <name type="common">Brown bryozoan</name>
    <name type="synonym">Sertularia neritina</name>
    <dbReference type="NCBI Taxonomy" id="10212"/>
    <lineage>
        <taxon>Eukaryota</taxon>
        <taxon>Metazoa</taxon>
        <taxon>Spiralia</taxon>
        <taxon>Lophotrochozoa</taxon>
        <taxon>Bryozoa</taxon>
        <taxon>Gymnolaemata</taxon>
        <taxon>Cheilostomatida</taxon>
        <taxon>Flustrina</taxon>
        <taxon>Buguloidea</taxon>
        <taxon>Bugulidae</taxon>
        <taxon>Bugula</taxon>
    </lineage>
</organism>
<name>A0A7J7IYH2_BUGNE</name>
<dbReference type="InterPro" id="IPR036465">
    <property type="entry name" value="vWFA_dom_sf"/>
</dbReference>
<evidence type="ECO:0000313" key="3">
    <source>
        <dbReference type="EMBL" id="KAF6018607.1"/>
    </source>
</evidence>
<dbReference type="InterPro" id="IPR001846">
    <property type="entry name" value="VWF_type-D"/>
</dbReference>
<dbReference type="PROSITE" id="PS51233">
    <property type="entry name" value="VWFD"/>
    <property type="match status" value="1"/>
</dbReference>
<dbReference type="PANTHER" id="PTHR37860:SF1">
    <property type="match status" value="1"/>
</dbReference>
<dbReference type="SUPFAM" id="SSF53300">
    <property type="entry name" value="vWA-like"/>
    <property type="match status" value="1"/>
</dbReference>
<dbReference type="PANTHER" id="PTHR37860">
    <property type="entry name" value="AGAP008810-PA"/>
    <property type="match status" value="1"/>
</dbReference>
<comment type="caution">
    <text evidence="3">The sequence shown here is derived from an EMBL/GenBank/DDBJ whole genome shotgun (WGS) entry which is preliminary data.</text>
</comment>
<accession>A0A7J7IYH2</accession>
<sequence length="3316" mass="371142">MKFSGKEAAIMFNAPWQKVNAEYSLSGTTDSFTGNALFKWADDQQMDASMLFDMTSNIVMSFEINTPFYDTVKGSFEQNGPITNFNNKATITWATAKTIAVTSEFNTAGTFKAGITGVPTQTFQKGDVSFEMEQTTSKTDVTAMLSWNDNMPITAKASMLTTNGYRITGSLETPLYDTMSFEISHSTTTTDFNNEVTLQWAADQKITSTIDITMRSGLEVKMNLNSPWRQMSFTASHRGSQTSEIVTSATFSWETGMEITSRMEFSQISDLKLVWSLETPWQIMKDLGFTLNQRGTTLQYFSNQMEVKYNQLTANLATTLDMSSGARLTIFSTNPWKNFNTKLVYEGAMDDFTASTELTMDQQTYSVRTAFAYTDAISLSMDLNTLVYDPISVSLMLSAEKITANVKWGNNQVISGLAKITTNSISNAMDATISFATPFPGYESGEATINHTGNLSSFREIAEVSFNSYSGRLEAGFSSAGTIRGDVTLTSSWYNMSGRFEHTGALNDFENSADLTYAPGKTITASSKWSMTDDLEGEMKFTAPFKTIDAKYHHRTSLSNETTAYAELNIDSQSMFTSDFLFRNMPSNIKFEYTFTSPIKSFTTKYTHTGSRVTKCNANAEFTWDSTNTISADWSISMINGFATEVEVRTPWRNVSGEVKHTGTTMDSFENTLSVTYDEGKTVEMETTFRMSPDFVVESKFTSPLKNANILYRHSGSIENFECHLEGAYDTMPLNADLKWSMLSGYEASLDLTSPWKNIKTSFKTNTDARNLLTTASYECDLVKMDSTLTFSNATGYTGSFVTNNPWRNMSANFDVKGQLSDFSSEVAFSWEAGQSIKTEFTTQLTGQKREVSININTPWRTLTGFYSRDGIWSKFDSTTSFSWATGQEIKMMTTFDMAGMDGSVNINTPWRNMFVTVKQSGDLNKFDGDYEVSWETSQKISTTLSFNQANGMESRIRIETPWRTISSNYDFAGNYTAFTSSFDFSWATGQKIELTSSFDVLNDVFGSVSLKSPFYPEMSLKFKHTPTYNEVSLVTPFADKLELTHQYTDLFNFNTNLVYGSSEYTGKAVTSWTTGLQTLLEVSSPAGANSIELDHRGDLLTFTSTMEATWYGNTIKISTNADVPNWTFSQDLETPITGFETLSWSASCTLANSTVAAKLMATKNTDKLEFELNGDAEQKVDKVVYTYSIKVTTPFAGFEENSLSETLELSPSRVSYRSTHYIGSLSNARSLEFYMMKTGSPTKTSLETFVKSTINSEMSEISFNYLLEGGELSTDFKSDLKAYPQMNCAFKLSVLHSQTATDMSQQATLDITTPTVSQKIMWNTTWSTAYQKMDNDMTLKMPKTSMFADCQFEFKYDLTQATKTAGFTLYNDPSKPFDFKSELVLGASAMFELTTPFDECKLVKSSFTVNQAQQPWTVEMQGTFNEHTISASGTMSFEAPAIFSINMSFKSQIPMLEDLSLALTNSKLQDQWKPHMVLQYAADKTIEASGIFSWVNQYKASVDITTPFVSLRSMVADITINSQFPAKMASSFEFQTSQMSEKMSSILNYDMAAKTFSYTLRSPFASVKSFEFTSSAAPRPTATMKLNGETLFTLSGNFQMASILKHTMDVTVTYPFFNKFIRVQIDNDFNSTNSLKSYVDLMYASDKEISFKVDYTSAATSSLSFTLETPFEMLEKTTYVMSYSGNHMKWDENTRFESYYGTISTSTSVSLTDGLTYHQTITGDMKNGMTPFNLQKDFIFTGMTDKFDVQASISGSFIPETKFETSWQYDPLVTNLKAAFNQHSLEYNHRGDVISDFTCSWKIVSPVVGTILNEDVQQLEGEWTIKNAGYSFSTDISCPNHNFKMDWDLSSLSGTFNSQYTNGTDIFRSVASFKRSATPFKYEGSFSMEAPREKLTSSIMLTENSLDLPLFTYNNKEYITIRAKNPLNADEEYKPTIVLVVDGETYEFDGLYKNVGAGLVRDFKLHMNGPRGFKDVINFQFEFRTQSAQLVPGDMKFYLSYVPAQNAEIKLVDLTGTWGNDHATFIFRDPTPMKYNMDFSVSTTGQTATFEANWDTTATDKNAKLEIVNKFASSSRKLSSSIDINLVYTGISRGLTSEMEWTTDAFSHLLTLDYNGKSIGYEVKSDQVSGVSIELLSEWRSVKVTLNNKTVTNGNELQVSFYWDSQRDTQKRFIGTSQWVNMGTNSYKWTTTISHPALLKDITITDLISFNSNQHYFDFQKMISYSADTTKDVTFDMNLQKDLQWGVSLKQTFNKIDIRVGTEFTTTGSTTSVKYMDSNGQMKSFALVSKFNPTTMAASMELQTPMKTVKLATASSKTTLTLSATIDGETYSTDITLRPSDYYMLIKLSGVNGNMQFAAQKIVGGYEIQLTKTNGTKTTVEGLAALSMNASRLVNGKLHWNPTLVSDIKAQIAAIRSSLKNTIKSMSAAANAEATLKMSKMQLGSDFDQIMPHQTREYDLFMQDLATAKVMVQQGYEQNIFYLKSIDEFTSSLFSTMALRFEEFCTELESFYSNVVVPRMSYLGEQTQQTMLDISTELSNIKRRMQNFGTNMATKMMESTESMRRRMTRLNSWLQSGIDTVSEFVKDHPIAQTLKAYHVSIVTSFNNAADSIYSRVVAVVNPQMYKDAVYKVHRFIVDTIGNSRIAQYIDISVFTGLFDTAMYKAEYYMQYYDVVDNMKIFMTHAKNIGAEYLDKYLTYYIDETIDNFKWVTYDLQGGEIECEFVVPSTLNNLHNLNAMQMASNAMSAMRSSWGQIYDYDMNVSNIVDKYIPATYKHILPPFDVQGIIAGQHIRTFDRRHYDFSSGTCSYLLARDFQDGNFTIFVNYDGEEQSLTVHSNGKIIDIAQDLTIKMDGAKVELPVQFFNTSISRLGYKIVLKNALGVSVICDNMNGLCSVEMSGHYFAKTGGLFGTYNYEPLDDFTTSSNTNTSDVTSFANSWTSSCTGSNTARTFSHVENTKEHSACAALFKDTNSSLSPCFGVVSSEHAFHKCINDMSKDVTLTATNGPCKAAMFYQAECKFAGVKLPVPSQCVSCSVSGVTFEQGESQQIRQPVMAADVVIVVEEKMCNYEIDSKLPALAKLIESSLSRKSYSDIRFGLVGFGGQGVHSPSHVHTMNSKMFASRSDLSLGSSALQFSAGSNNDVYDAIDFAAQYPFRAGASKMVVVIPCSDCSESRHSHQGIAERLYSEDITLHVLNEFSYDISIAGKNPATNYLFGIDNYAVYSLRDIRSLRGNTRLYPIVTKPTDACSSLALQTNGVVFDVNMMKTMRSSTIKSFQTVFANVMSNNVAPQRCTSCTCEYNELFMTSRTVCSAC</sequence>
<evidence type="ECO:0000313" key="4">
    <source>
        <dbReference type="Proteomes" id="UP000593567"/>
    </source>
</evidence>
<evidence type="ECO:0000259" key="1">
    <source>
        <dbReference type="PROSITE" id="PS50835"/>
    </source>
</evidence>